<organism evidence="1">
    <name type="scientific">marine metagenome</name>
    <dbReference type="NCBI Taxonomy" id="408172"/>
    <lineage>
        <taxon>unclassified sequences</taxon>
        <taxon>metagenomes</taxon>
        <taxon>ecological metagenomes</taxon>
    </lineage>
</organism>
<accession>A0A381PH03</accession>
<reference evidence="1" key="1">
    <citation type="submission" date="2018-05" db="EMBL/GenBank/DDBJ databases">
        <authorList>
            <person name="Lanie J.A."/>
            <person name="Ng W.-L."/>
            <person name="Kazmierczak K.M."/>
            <person name="Andrzejewski T.M."/>
            <person name="Davidsen T.M."/>
            <person name="Wayne K.J."/>
            <person name="Tettelin H."/>
            <person name="Glass J.I."/>
            <person name="Rusch D."/>
            <person name="Podicherti R."/>
            <person name="Tsui H.-C.T."/>
            <person name="Winkler M.E."/>
        </authorList>
    </citation>
    <scope>NUCLEOTIDE SEQUENCE</scope>
</reference>
<protein>
    <submittedName>
        <fullName evidence="1">Uncharacterized protein</fullName>
    </submittedName>
</protein>
<dbReference type="EMBL" id="UINC01000980">
    <property type="protein sequence ID" value="SUZ66262.1"/>
    <property type="molecule type" value="Genomic_DNA"/>
</dbReference>
<proteinExistence type="predicted"/>
<evidence type="ECO:0000313" key="1">
    <source>
        <dbReference type="EMBL" id="SUZ66262.1"/>
    </source>
</evidence>
<sequence length="44" mass="5104">MMKDSFYVSLTVLSAKHIKYSTINNLIFSLSRVSYQGYLIKKNT</sequence>
<name>A0A381PH03_9ZZZZ</name>
<dbReference type="AlphaFoldDB" id="A0A381PH03"/>
<gene>
    <name evidence="1" type="ORF">METZ01_LOCUS19116</name>
</gene>